<dbReference type="GO" id="GO:0009451">
    <property type="term" value="P:RNA modification"/>
    <property type="evidence" value="ECO:0007669"/>
    <property type="project" value="InterPro"/>
</dbReference>
<evidence type="ECO:0000256" key="3">
    <source>
        <dbReference type="PROSITE-ProRule" id="PRU00708"/>
    </source>
</evidence>
<dbReference type="InterPro" id="IPR002885">
    <property type="entry name" value="PPR_rpt"/>
</dbReference>
<comment type="similarity">
    <text evidence="1">Belongs to the PPR family. PCMP-H subfamily.</text>
</comment>
<evidence type="ECO:0008006" key="7">
    <source>
        <dbReference type="Google" id="ProtNLM"/>
    </source>
</evidence>
<dbReference type="GO" id="GO:0003723">
    <property type="term" value="F:RNA binding"/>
    <property type="evidence" value="ECO:0007669"/>
    <property type="project" value="InterPro"/>
</dbReference>
<feature type="repeat" description="PPR" evidence="3">
    <location>
        <begin position="328"/>
        <end position="362"/>
    </location>
</feature>
<accession>A0A8J5KVY5</accession>
<keyword evidence="6" id="KW-1185">Reference proteome</keyword>
<evidence type="ECO:0000256" key="4">
    <source>
        <dbReference type="SAM" id="MobiDB-lite"/>
    </source>
</evidence>
<reference evidence="5 6" key="1">
    <citation type="submission" date="2020-08" db="EMBL/GenBank/DDBJ databases">
        <title>Plant Genome Project.</title>
        <authorList>
            <person name="Zhang R.-G."/>
        </authorList>
    </citation>
    <scope>NUCLEOTIDE SEQUENCE [LARGE SCALE GENOMIC DNA]</scope>
    <source>
        <tissue evidence="5">Rhizome</tissue>
    </source>
</reference>
<evidence type="ECO:0000313" key="6">
    <source>
        <dbReference type="Proteomes" id="UP000734854"/>
    </source>
</evidence>
<sequence length="399" mass="44937">MEDRFPDHYFERQMLGFQEHQSIGVQFGRLATNGQVIMPVTQILMRRRLTSNHQQKDLVHKSHLGVVSPKFKKKQARSSQKLTTKLHSSLEDPNTNDLEDDLPVDNASKQLVLHNEASMPSDELHVAEHVIDGDKHAPTEVEKEEATGASKVSFSTGDTSLVPESFISDLPFLAEDERLHFFQAGSSLIQIHQPHPASSAQGMRLALLGAIFACRMNARKMFDEMPKKNAVTFSTMISEYSMSDMESSLELLRWCLFDRVSEKSGTVITWTVMVHGHTVNGDLEAARALFDQMSVKNVFVWSSMITGYFKKGDSKLAQSLFEKTPVRNLVNWNALIAGYIQIGCYEKALEAFEQMQEDRFQPDELNIASLLSACGQLDSLHHGKMIHKIIKRSGITMNL</sequence>
<dbReference type="Pfam" id="PF01535">
    <property type="entry name" value="PPR"/>
    <property type="match status" value="2"/>
</dbReference>
<dbReference type="EMBL" id="JACMSC010000012">
    <property type="protein sequence ID" value="KAG6495207.1"/>
    <property type="molecule type" value="Genomic_DNA"/>
</dbReference>
<organism evidence="5 6">
    <name type="scientific">Zingiber officinale</name>
    <name type="common">Ginger</name>
    <name type="synonym">Amomum zingiber</name>
    <dbReference type="NCBI Taxonomy" id="94328"/>
    <lineage>
        <taxon>Eukaryota</taxon>
        <taxon>Viridiplantae</taxon>
        <taxon>Streptophyta</taxon>
        <taxon>Embryophyta</taxon>
        <taxon>Tracheophyta</taxon>
        <taxon>Spermatophyta</taxon>
        <taxon>Magnoliopsida</taxon>
        <taxon>Liliopsida</taxon>
        <taxon>Zingiberales</taxon>
        <taxon>Zingiberaceae</taxon>
        <taxon>Zingiber</taxon>
    </lineage>
</organism>
<feature type="repeat" description="PPR" evidence="3">
    <location>
        <begin position="266"/>
        <end position="300"/>
    </location>
</feature>
<dbReference type="Pfam" id="PF13041">
    <property type="entry name" value="PPR_2"/>
    <property type="match status" value="1"/>
</dbReference>
<feature type="compositionally biased region" description="Polar residues" evidence="4">
    <location>
        <begin position="77"/>
        <end position="96"/>
    </location>
</feature>
<dbReference type="Gene3D" id="1.25.40.10">
    <property type="entry name" value="Tetratricopeptide repeat domain"/>
    <property type="match status" value="2"/>
</dbReference>
<feature type="region of interest" description="Disordered" evidence="4">
    <location>
        <begin position="69"/>
        <end position="102"/>
    </location>
</feature>
<protein>
    <recommendedName>
        <fullName evidence="7">Pentatricopeptide repeat-containing protein</fullName>
    </recommendedName>
</protein>
<comment type="caution">
    <text evidence="5">The sequence shown here is derived from an EMBL/GenBank/DDBJ whole genome shotgun (WGS) entry which is preliminary data.</text>
</comment>
<evidence type="ECO:0000256" key="1">
    <source>
        <dbReference type="ARBA" id="ARBA00006643"/>
    </source>
</evidence>
<dbReference type="InterPro" id="IPR046960">
    <property type="entry name" value="PPR_At4g14850-like_plant"/>
</dbReference>
<evidence type="ECO:0000313" key="5">
    <source>
        <dbReference type="EMBL" id="KAG6495207.1"/>
    </source>
</evidence>
<dbReference type="PANTHER" id="PTHR47926">
    <property type="entry name" value="PENTATRICOPEPTIDE REPEAT-CONTAINING PROTEIN"/>
    <property type="match status" value="1"/>
</dbReference>
<dbReference type="NCBIfam" id="TIGR00756">
    <property type="entry name" value="PPR"/>
    <property type="match status" value="2"/>
</dbReference>
<dbReference type="InterPro" id="IPR011990">
    <property type="entry name" value="TPR-like_helical_dom_sf"/>
</dbReference>
<dbReference type="Proteomes" id="UP000734854">
    <property type="component" value="Unassembled WGS sequence"/>
</dbReference>
<dbReference type="PROSITE" id="PS51375">
    <property type="entry name" value="PPR"/>
    <property type="match status" value="2"/>
</dbReference>
<dbReference type="PANTHER" id="PTHR47926:SF484">
    <property type="entry name" value="PENTATRICOPEPTIDE REPEAT-CONTAINING PROTEIN"/>
    <property type="match status" value="1"/>
</dbReference>
<name>A0A8J5KVY5_ZINOF</name>
<keyword evidence="2" id="KW-0677">Repeat</keyword>
<dbReference type="FunFam" id="1.25.40.10:FF:000333">
    <property type="entry name" value="Pentatricopeptide repeat-containing protein"/>
    <property type="match status" value="1"/>
</dbReference>
<gene>
    <name evidence="5" type="ORF">ZIOFF_043000</name>
</gene>
<proteinExistence type="inferred from homology"/>
<dbReference type="AlphaFoldDB" id="A0A8J5KVY5"/>
<evidence type="ECO:0000256" key="2">
    <source>
        <dbReference type="ARBA" id="ARBA00022737"/>
    </source>
</evidence>